<feature type="compositionally biased region" description="Basic and acidic residues" evidence="1">
    <location>
        <begin position="1"/>
        <end position="12"/>
    </location>
</feature>
<dbReference type="GeneID" id="14874212"/>
<evidence type="ECO:0000256" key="1">
    <source>
        <dbReference type="SAM" id="MobiDB-lite"/>
    </source>
</evidence>
<keyword evidence="3" id="KW-1185">Reference proteome</keyword>
<organism evidence="2 3">
    <name type="scientific">Cavenderia fasciculata</name>
    <name type="common">Slime mold</name>
    <name type="synonym">Dictyostelium fasciculatum</name>
    <dbReference type="NCBI Taxonomy" id="261658"/>
    <lineage>
        <taxon>Eukaryota</taxon>
        <taxon>Amoebozoa</taxon>
        <taxon>Evosea</taxon>
        <taxon>Eumycetozoa</taxon>
        <taxon>Dictyostelia</taxon>
        <taxon>Acytosteliales</taxon>
        <taxon>Cavenderiaceae</taxon>
        <taxon>Cavenderia</taxon>
    </lineage>
</organism>
<evidence type="ECO:0000313" key="2">
    <source>
        <dbReference type="EMBL" id="EGG21995.1"/>
    </source>
</evidence>
<dbReference type="RefSeq" id="XP_004359846.1">
    <property type="nucleotide sequence ID" value="XM_004359789.1"/>
</dbReference>
<dbReference type="Proteomes" id="UP000007797">
    <property type="component" value="Unassembled WGS sequence"/>
</dbReference>
<dbReference type="EMBL" id="GL883010">
    <property type="protein sequence ID" value="EGG21995.1"/>
    <property type="molecule type" value="Genomic_DNA"/>
</dbReference>
<protein>
    <submittedName>
        <fullName evidence="2">Uncharacterized protein</fullName>
    </submittedName>
</protein>
<dbReference type="KEGG" id="dfa:DFA_01883"/>
<accession>F4PV87</accession>
<sequence>MMKEYRKERLQDQQRPQTQRLEQRHREQDLQYCVRHQDLEKETTAHDQEQEQRNIRRQEYFRVIYGDQSTNKSISKEEKMVVRQRLKLQFKRQLQQQQQEKQRQRQPIDQQVFKTVWNNTFLIRLIYSKTIPISSDTLVEFKNHFTGTLQQYKKDPNLFVDKYGPFEFYECPVITAKLFAHHYQHVHKQRMMDYDRWLSVLDLVSGNPRNMVDTWLFRKAYEYLNRTDAQEVSDNNYRFEKTWENVIRSNNVELYNYTKTILPIPNMLKLIVIAIEPPRQWYNYLCPPGTKLLKALLKDLESVDPQDTWWLIKAYPIENWWLNIYKSLIEIGSITILQTIHKYISDGIFDFNSTFKKSLMILAIQSKQIESIQFLYNVCKIPISEKEFMIEAARTNDLSFLIKLNNIDTKAGHLYILFLHVMSSTYSHGFKQEFYRLGKQLNYIDKNLQQLIDTKQPFKYQIKNTQYFKLFQQYNSDDDSSSIPRLSFSSFNDV</sequence>
<proteinExistence type="predicted"/>
<feature type="region of interest" description="Disordered" evidence="1">
    <location>
        <begin position="1"/>
        <end position="27"/>
    </location>
</feature>
<evidence type="ECO:0000313" key="3">
    <source>
        <dbReference type="Proteomes" id="UP000007797"/>
    </source>
</evidence>
<reference evidence="3" key="1">
    <citation type="journal article" date="2011" name="Genome Res.">
        <title>Phylogeny-wide analysis of social amoeba genomes highlights ancient origins for complex intercellular communication.</title>
        <authorList>
            <person name="Heidel A.J."/>
            <person name="Lawal H.M."/>
            <person name="Felder M."/>
            <person name="Schilde C."/>
            <person name="Helps N.R."/>
            <person name="Tunggal B."/>
            <person name="Rivero F."/>
            <person name="John U."/>
            <person name="Schleicher M."/>
            <person name="Eichinger L."/>
            <person name="Platzer M."/>
            <person name="Noegel A.A."/>
            <person name="Schaap P."/>
            <person name="Gloeckner G."/>
        </authorList>
    </citation>
    <scope>NUCLEOTIDE SEQUENCE [LARGE SCALE GENOMIC DNA]</scope>
    <source>
        <strain evidence="3">SH3</strain>
    </source>
</reference>
<name>F4PV87_CACFS</name>
<gene>
    <name evidence="2" type="ORF">DFA_01883</name>
</gene>
<dbReference type="AlphaFoldDB" id="F4PV87"/>